<dbReference type="GO" id="GO:0008630">
    <property type="term" value="P:intrinsic apoptotic signaling pathway in response to DNA damage"/>
    <property type="evidence" value="ECO:0007669"/>
    <property type="project" value="TreeGrafter"/>
</dbReference>
<dbReference type="CDD" id="cd06845">
    <property type="entry name" value="Bcl-2_like"/>
    <property type="match status" value="1"/>
</dbReference>
<dbReference type="OrthoDB" id="6080198at2759"/>
<comment type="similarity">
    <text evidence="1">Belongs to the Bcl-2 family.</text>
</comment>
<protein>
    <submittedName>
        <fullName evidence="4">Putative apoptosis regulator BAX</fullName>
    </submittedName>
</protein>
<dbReference type="GO" id="GO:0015267">
    <property type="term" value="F:channel activity"/>
    <property type="evidence" value="ECO:0007669"/>
    <property type="project" value="TreeGrafter"/>
</dbReference>
<sequence length="266" mass="30051">MATGGGGGGGGGQDEADLYIRQISEEDIAEQGAVLLQRFIVERFQRDGIENAPTLADIRGTDQESEHDRVWVEVGSLIREIGDALDRDQELQRMINSVPEESTIDNIIAVAHVIFSDGEINWGRVIGLFYFAYQMCARAIGRFIDENFPAWVNTLIKEVVQLLVRKFAQWIINRGGWAVRSLRTLANEGVVVKQLRQWTCDLRITDLNQRDCRISNLDLGFAGSPIWLLSSVWYLQTPKMTSSDLQEEEKLYRNGSRSAEPIFSRS</sequence>
<dbReference type="SMART" id="SM00337">
    <property type="entry name" value="BCL"/>
    <property type="match status" value="1"/>
</dbReference>
<dbReference type="InterPro" id="IPR002475">
    <property type="entry name" value="Bcl2-like"/>
</dbReference>
<comment type="caution">
    <text evidence="4">The sequence shown here is derived from an EMBL/GenBank/DDBJ whole genome shotgun (WGS) entry which is preliminary data.</text>
</comment>
<dbReference type="Gene3D" id="1.10.437.10">
    <property type="entry name" value="Blc2-like"/>
    <property type="match status" value="1"/>
</dbReference>
<gene>
    <name evidence="4" type="ORF">BSL78_08884</name>
</gene>
<dbReference type="GO" id="GO:0042981">
    <property type="term" value="P:regulation of apoptotic process"/>
    <property type="evidence" value="ECO:0007669"/>
    <property type="project" value="InterPro"/>
</dbReference>
<dbReference type="InterPro" id="IPR036834">
    <property type="entry name" value="Bcl-2-like_sf"/>
</dbReference>
<dbReference type="GO" id="GO:0051400">
    <property type="term" value="F:BH domain binding"/>
    <property type="evidence" value="ECO:0007669"/>
    <property type="project" value="TreeGrafter"/>
</dbReference>
<evidence type="ECO:0000313" key="4">
    <source>
        <dbReference type="EMBL" id="PIK54204.1"/>
    </source>
</evidence>
<keyword evidence="5" id="KW-1185">Reference proteome</keyword>
<dbReference type="GO" id="GO:0008053">
    <property type="term" value="P:mitochondrial fusion"/>
    <property type="evidence" value="ECO:0007669"/>
    <property type="project" value="TreeGrafter"/>
</dbReference>
<feature type="domain" description="Bcl-2 Bcl-2 homology region 1-3" evidence="3">
    <location>
        <begin position="78"/>
        <end position="177"/>
    </location>
</feature>
<dbReference type="GO" id="GO:0005741">
    <property type="term" value="C:mitochondrial outer membrane"/>
    <property type="evidence" value="ECO:0007669"/>
    <property type="project" value="TreeGrafter"/>
</dbReference>
<dbReference type="PANTHER" id="PTHR11256:SF56">
    <property type="entry name" value="BCL-2 BCL-2 HOMOLOGY REGION 1-3 DOMAIN-CONTAINING PROTEIN"/>
    <property type="match status" value="1"/>
</dbReference>
<evidence type="ECO:0000256" key="2">
    <source>
        <dbReference type="ARBA" id="ARBA00022703"/>
    </source>
</evidence>
<keyword evidence="2" id="KW-0053">Apoptosis</keyword>
<evidence type="ECO:0000313" key="5">
    <source>
        <dbReference type="Proteomes" id="UP000230750"/>
    </source>
</evidence>
<dbReference type="EMBL" id="MRZV01000258">
    <property type="protein sequence ID" value="PIK54204.1"/>
    <property type="molecule type" value="Genomic_DNA"/>
</dbReference>
<dbReference type="GO" id="GO:0097192">
    <property type="term" value="P:extrinsic apoptotic signaling pathway in absence of ligand"/>
    <property type="evidence" value="ECO:0007669"/>
    <property type="project" value="TreeGrafter"/>
</dbReference>
<dbReference type="PANTHER" id="PTHR11256">
    <property type="entry name" value="BCL-2 RELATED"/>
    <property type="match status" value="1"/>
</dbReference>
<name>A0A2G8L1R3_STIJA</name>
<dbReference type="InterPro" id="IPR026298">
    <property type="entry name" value="Bcl-2_fam"/>
</dbReference>
<evidence type="ECO:0000256" key="1">
    <source>
        <dbReference type="ARBA" id="ARBA00009458"/>
    </source>
</evidence>
<dbReference type="PROSITE" id="PS50062">
    <property type="entry name" value="BCL2_FAMILY"/>
    <property type="match status" value="1"/>
</dbReference>
<dbReference type="GO" id="GO:0001836">
    <property type="term" value="P:release of cytochrome c from mitochondria"/>
    <property type="evidence" value="ECO:0007669"/>
    <property type="project" value="TreeGrafter"/>
</dbReference>
<dbReference type="InterPro" id="IPR046371">
    <property type="entry name" value="Bcl-2_BH1-3"/>
</dbReference>
<dbReference type="Proteomes" id="UP000230750">
    <property type="component" value="Unassembled WGS sequence"/>
</dbReference>
<dbReference type="SUPFAM" id="SSF56854">
    <property type="entry name" value="Bcl-2 inhibitors of programmed cell death"/>
    <property type="match status" value="1"/>
</dbReference>
<reference evidence="4 5" key="1">
    <citation type="journal article" date="2017" name="PLoS Biol.">
        <title>The sea cucumber genome provides insights into morphological evolution and visceral regeneration.</title>
        <authorList>
            <person name="Zhang X."/>
            <person name="Sun L."/>
            <person name="Yuan J."/>
            <person name="Sun Y."/>
            <person name="Gao Y."/>
            <person name="Zhang L."/>
            <person name="Li S."/>
            <person name="Dai H."/>
            <person name="Hamel J.F."/>
            <person name="Liu C."/>
            <person name="Yu Y."/>
            <person name="Liu S."/>
            <person name="Lin W."/>
            <person name="Guo K."/>
            <person name="Jin S."/>
            <person name="Xu P."/>
            <person name="Storey K.B."/>
            <person name="Huan P."/>
            <person name="Zhang T."/>
            <person name="Zhou Y."/>
            <person name="Zhang J."/>
            <person name="Lin C."/>
            <person name="Li X."/>
            <person name="Xing L."/>
            <person name="Huo D."/>
            <person name="Sun M."/>
            <person name="Wang L."/>
            <person name="Mercier A."/>
            <person name="Li F."/>
            <person name="Yang H."/>
            <person name="Xiang J."/>
        </authorList>
    </citation>
    <scope>NUCLEOTIDE SEQUENCE [LARGE SCALE GENOMIC DNA]</scope>
    <source>
        <strain evidence="4">Shaxun</strain>
        <tissue evidence="4">Muscle</tissue>
    </source>
</reference>
<dbReference type="AlphaFoldDB" id="A0A2G8L1R3"/>
<accession>A0A2G8L1R3</accession>
<dbReference type="Pfam" id="PF00452">
    <property type="entry name" value="Bcl-2"/>
    <property type="match status" value="1"/>
</dbReference>
<dbReference type="STRING" id="307972.A0A2G8L1R3"/>
<proteinExistence type="inferred from homology"/>
<evidence type="ECO:0000259" key="3">
    <source>
        <dbReference type="SMART" id="SM00337"/>
    </source>
</evidence>
<organism evidence="4 5">
    <name type="scientific">Stichopus japonicus</name>
    <name type="common">Sea cucumber</name>
    <dbReference type="NCBI Taxonomy" id="307972"/>
    <lineage>
        <taxon>Eukaryota</taxon>
        <taxon>Metazoa</taxon>
        <taxon>Echinodermata</taxon>
        <taxon>Eleutherozoa</taxon>
        <taxon>Echinozoa</taxon>
        <taxon>Holothuroidea</taxon>
        <taxon>Aspidochirotacea</taxon>
        <taxon>Aspidochirotida</taxon>
        <taxon>Stichopodidae</taxon>
        <taxon>Apostichopus</taxon>
    </lineage>
</organism>